<dbReference type="InterPro" id="IPR036047">
    <property type="entry name" value="F-box-like_dom_sf"/>
</dbReference>
<dbReference type="InterPro" id="IPR017451">
    <property type="entry name" value="F-box-assoc_interact_dom"/>
</dbReference>
<gene>
    <name evidence="2" type="ORF">TEA_025048</name>
</gene>
<dbReference type="NCBIfam" id="TIGR01640">
    <property type="entry name" value="F_box_assoc_1"/>
    <property type="match status" value="1"/>
</dbReference>
<organism evidence="2 3">
    <name type="scientific">Camellia sinensis var. sinensis</name>
    <name type="common">China tea</name>
    <dbReference type="NCBI Taxonomy" id="542762"/>
    <lineage>
        <taxon>Eukaryota</taxon>
        <taxon>Viridiplantae</taxon>
        <taxon>Streptophyta</taxon>
        <taxon>Embryophyta</taxon>
        <taxon>Tracheophyta</taxon>
        <taxon>Spermatophyta</taxon>
        <taxon>Magnoliopsida</taxon>
        <taxon>eudicotyledons</taxon>
        <taxon>Gunneridae</taxon>
        <taxon>Pentapetalae</taxon>
        <taxon>asterids</taxon>
        <taxon>Ericales</taxon>
        <taxon>Theaceae</taxon>
        <taxon>Camellia</taxon>
    </lineage>
</organism>
<accession>A0A4S4F0V4</accession>
<dbReference type="CDD" id="cd22157">
    <property type="entry name" value="F-box_AtFBW1-like"/>
    <property type="match status" value="1"/>
</dbReference>
<dbReference type="SUPFAM" id="SSF81383">
    <property type="entry name" value="F-box domain"/>
    <property type="match status" value="1"/>
</dbReference>
<dbReference type="SMART" id="SM00256">
    <property type="entry name" value="FBOX"/>
    <property type="match status" value="1"/>
</dbReference>
<sequence>MANLPNEIMEDILSRLPIKSLIRFRCVSKSWLSLTHNPYLIKLHFNRSSQENPSLILTTTIITTHFRTQLYLTDSQLISCNNIRFSQPNFDEFRIMGSCNGLLCLVHRLNSKSIFICNPCTGDLVKIPEFITVFETKYLVNVVFGGFGFSPKTSQYKVVVILYNREKLLNGDHIVKKISGAFVYNLGGGPWRYVGIPPLGITGDSRLRAFLNGVLHWTIESFFHTIICFDVADEVFQEIPSPAIGLKEGAHSLVVLSGFLAVIEFSAYNCIVVWIMMDHNVTDSWERGFIINFNGVGLNLRYIQVLCAQKDGEIIMLYNNHTLLSYNRHTMHFRRLSMAGLPSWFEAVSHVESLVSPLGCLRSNTKCFSN</sequence>
<evidence type="ECO:0000259" key="1">
    <source>
        <dbReference type="PROSITE" id="PS50181"/>
    </source>
</evidence>
<feature type="domain" description="F-box" evidence="1">
    <location>
        <begin position="1"/>
        <end position="48"/>
    </location>
</feature>
<proteinExistence type="predicted"/>
<protein>
    <recommendedName>
        <fullName evidence="1">F-box domain-containing protein</fullName>
    </recommendedName>
</protein>
<dbReference type="InterPro" id="IPR050796">
    <property type="entry name" value="SCF_F-box_component"/>
</dbReference>
<dbReference type="AlphaFoldDB" id="A0A4S4F0V4"/>
<dbReference type="Proteomes" id="UP000306102">
    <property type="component" value="Unassembled WGS sequence"/>
</dbReference>
<dbReference type="EMBL" id="SDRB02000820">
    <property type="protein sequence ID" value="THG22515.1"/>
    <property type="molecule type" value="Genomic_DNA"/>
</dbReference>
<evidence type="ECO:0000313" key="3">
    <source>
        <dbReference type="Proteomes" id="UP000306102"/>
    </source>
</evidence>
<dbReference type="Pfam" id="PF08268">
    <property type="entry name" value="FBA_3"/>
    <property type="match status" value="1"/>
</dbReference>
<comment type="caution">
    <text evidence="2">The sequence shown here is derived from an EMBL/GenBank/DDBJ whole genome shotgun (WGS) entry which is preliminary data.</text>
</comment>
<dbReference type="PANTHER" id="PTHR31672:SF13">
    <property type="entry name" value="F-BOX PROTEIN CPR30-LIKE"/>
    <property type="match status" value="1"/>
</dbReference>
<keyword evidence="3" id="KW-1185">Reference proteome</keyword>
<dbReference type="InterPro" id="IPR001810">
    <property type="entry name" value="F-box_dom"/>
</dbReference>
<evidence type="ECO:0000313" key="2">
    <source>
        <dbReference type="EMBL" id="THG22515.1"/>
    </source>
</evidence>
<dbReference type="Pfam" id="PF00646">
    <property type="entry name" value="F-box"/>
    <property type="match status" value="1"/>
</dbReference>
<dbReference type="Gene3D" id="1.20.1280.50">
    <property type="match status" value="1"/>
</dbReference>
<reference evidence="2 3" key="1">
    <citation type="journal article" date="2018" name="Proc. Natl. Acad. Sci. U.S.A.">
        <title>Draft genome sequence of Camellia sinensis var. sinensis provides insights into the evolution of the tea genome and tea quality.</title>
        <authorList>
            <person name="Wei C."/>
            <person name="Yang H."/>
            <person name="Wang S."/>
            <person name="Zhao J."/>
            <person name="Liu C."/>
            <person name="Gao L."/>
            <person name="Xia E."/>
            <person name="Lu Y."/>
            <person name="Tai Y."/>
            <person name="She G."/>
            <person name="Sun J."/>
            <person name="Cao H."/>
            <person name="Tong W."/>
            <person name="Gao Q."/>
            <person name="Li Y."/>
            <person name="Deng W."/>
            <person name="Jiang X."/>
            <person name="Wang W."/>
            <person name="Chen Q."/>
            <person name="Zhang S."/>
            <person name="Li H."/>
            <person name="Wu J."/>
            <person name="Wang P."/>
            <person name="Li P."/>
            <person name="Shi C."/>
            <person name="Zheng F."/>
            <person name="Jian J."/>
            <person name="Huang B."/>
            <person name="Shan D."/>
            <person name="Shi M."/>
            <person name="Fang C."/>
            <person name="Yue Y."/>
            <person name="Li F."/>
            <person name="Li D."/>
            <person name="Wei S."/>
            <person name="Han B."/>
            <person name="Jiang C."/>
            <person name="Yin Y."/>
            <person name="Xia T."/>
            <person name="Zhang Z."/>
            <person name="Bennetzen J.L."/>
            <person name="Zhao S."/>
            <person name="Wan X."/>
        </authorList>
    </citation>
    <scope>NUCLEOTIDE SEQUENCE [LARGE SCALE GENOMIC DNA]</scope>
    <source>
        <strain evidence="3">cv. Shuchazao</strain>
        <tissue evidence="2">Leaf</tissue>
    </source>
</reference>
<dbReference type="InterPro" id="IPR013187">
    <property type="entry name" value="F-box-assoc_dom_typ3"/>
</dbReference>
<dbReference type="PROSITE" id="PS50181">
    <property type="entry name" value="FBOX"/>
    <property type="match status" value="1"/>
</dbReference>
<name>A0A4S4F0V4_CAMSN</name>
<dbReference type="PANTHER" id="PTHR31672">
    <property type="entry name" value="BNACNNG10540D PROTEIN"/>
    <property type="match status" value="1"/>
</dbReference>